<dbReference type="Proteomes" id="UP000627715">
    <property type="component" value="Unassembled WGS sequence"/>
</dbReference>
<dbReference type="RefSeq" id="WP_157885655.1">
    <property type="nucleotide sequence ID" value="NZ_BMIY01000011.1"/>
</dbReference>
<sequence>MFHSLTQRRAIQVSARVARRSVFSVCWLLVACFTLPSQSAEVVAQSSGQGETAQEVIGPVNERQALQIARARFEGNVISINEVRQNGRVRFRIRMDNEGNIFTVYIDKATGVVIEG</sequence>
<feature type="domain" description="PepSY" evidence="2">
    <location>
        <begin position="61"/>
        <end position="115"/>
    </location>
</feature>
<dbReference type="InterPro" id="IPR025711">
    <property type="entry name" value="PepSY"/>
</dbReference>
<accession>A0A916QL01</accession>
<keyword evidence="1" id="KW-0732">Signal</keyword>
<proteinExistence type="predicted"/>
<organism evidence="3 4">
    <name type="scientific">Pseudohongiella nitratireducens</name>
    <dbReference type="NCBI Taxonomy" id="1768907"/>
    <lineage>
        <taxon>Bacteria</taxon>
        <taxon>Pseudomonadati</taxon>
        <taxon>Pseudomonadota</taxon>
        <taxon>Gammaproteobacteria</taxon>
        <taxon>Pseudomonadales</taxon>
        <taxon>Pseudohongiellaceae</taxon>
        <taxon>Pseudohongiella</taxon>
    </lineage>
</organism>
<gene>
    <name evidence="3" type="ORF">GCM10011403_25900</name>
</gene>
<keyword evidence="4" id="KW-1185">Reference proteome</keyword>
<name>A0A916QL01_9GAMM</name>
<evidence type="ECO:0000256" key="1">
    <source>
        <dbReference type="SAM" id="SignalP"/>
    </source>
</evidence>
<feature type="signal peptide" evidence="1">
    <location>
        <begin position="1"/>
        <end position="39"/>
    </location>
</feature>
<protein>
    <recommendedName>
        <fullName evidence="2">PepSY domain-containing protein</fullName>
    </recommendedName>
</protein>
<comment type="caution">
    <text evidence="3">The sequence shown here is derived from an EMBL/GenBank/DDBJ whole genome shotgun (WGS) entry which is preliminary data.</text>
</comment>
<dbReference type="AlphaFoldDB" id="A0A916QL01"/>
<evidence type="ECO:0000259" key="2">
    <source>
        <dbReference type="Pfam" id="PF03413"/>
    </source>
</evidence>
<reference evidence="3" key="1">
    <citation type="journal article" date="2014" name="Int. J. Syst. Evol. Microbiol.">
        <title>Complete genome sequence of Corynebacterium casei LMG S-19264T (=DSM 44701T), isolated from a smear-ripened cheese.</title>
        <authorList>
            <consortium name="US DOE Joint Genome Institute (JGI-PGF)"/>
            <person name="Walter F."/>
            <person name="Albersmeier A."/>
            <person name="Kalinowski J."/>
            <person name="Ruckert C."/>
        </authorList>
    </citation>
    <scope>NUCLEOTIDE SEQUENCE</scope>
    <source>
        <strain evidence="3">CGMCC 1.15425</strain>
    </source>
</reference>
<dbReference type="Pfam" id="PF03413">
    <property type="entry name" value="PepSY"/>
    <property type="match status" value="1"/>
</dbReference>
<dbReference type="EMBL" id="BMIY01000011">
    <property type="protein sequence ID" value="GFZ81442.1"/>
    <property type="molecule type" value="Genomic_DNA"/>
</dbReference>
<dbReference type="OrthoDB" id="7068652at2"/>
<evidence type="ECO:0000313" key="3">
    <source>
        <dbReference type="EMBL" id="GFZ81442.1"/>
    </source>
</evidence>
<dbReference type="Gene3D" id="3.10.450.40">
    <property type="match status" value="1"/>
</dbReference>
<feature type="chain" id="PRO_5036850193" description="PepSY domain-containing protein" evidence="1">
    <location>
        <begin position="40"/>
        <end position="116"/>
    </location>
</feature>
<evidence type="ECO:0000313" key="4">
    <source>
        <dbReference type="Proteomes" id="UP000627715"/>
    </source>
</evidence>
<reference evidence="3" key="2">
    <citation type="submission" date="2020-09" db="EMBL/GenBank/DDBJ databases">
        <authorList>
            <person name="Sun Q."/>
            <person name="Zhou Y."/>
        </authorList>
    </citation>
    <scope>NUCLEOTIDE SEQUENCE</scope>
    <source>
        <strain evidence="3">CGMCC 1.15425</strain>
    </source>
</reference>